<evidence type="ECO:0000313" key="2">
    <source>
        <dbReference type="EMBL" id="KKL80717.1"/>
    </source>
</evidence>
<dbReference type="EMBL" id="LAZR01022772">
    <property type="protein sequence ID" value="KKL80717.1"/>
    <property type="molecule type" value="Genomic_DNA"/>
</dbReference>
<name>A0A0F9I012_9ZZZZ</name>
<keyword evidence="1" id="KW-1133">Transmembrane helix</keyword>
<gene>
    <name evidence="2" type="ORF">LCGC14_2001970</name>
</gene>
<accession>A0A0F9I012</accession>
<proteinExistence type="predicted"/>
<feature type="transmembrane region" description="Helical" evidence="1">
    <location>
        <begin position="197"/>
        <end position="221"/>
    </location>
</feature>
<keyword evidence="1" id="KW-0812">Transmembrane</keyword>
<organism evidence="2">
    <name type="scientific">marine sediment metagenome</name>
    <dbReference type="NCBI Taxonomy" id="412755"/>
    <lineage>
        <taxon>unclassified sequences</taxon>
        <taxon>metagenomes</taxon>
        <taxon>ecological metagenomes</taxon>
    </lineage>
</organism>
<feature type="transmembrane region" description="Helical" evidence="1">
    <location>
        <begin position="46"/>
        <end position="70"/>
    </location>
</feature>
<evidence type="ECO:0000256" key="1">
    <source>
        <dbReference type="SAM" id="Phobius"/>
    </source>
</evidence>
<sequence>MNKSWLNYFNLSDEYERKTRFLPAVLSVLPLIPVSITFSFPLLEWIGLLIGGMGLWAIMAVATSHIASLLGNHLQNKLWPDWPYDSPTNLWLHPQEESVSVQQKQRWYQAINSLVNIDIQQAVDASDQNELKATINDSVMGLRSLMWKTPEAERVRLHNIDYGYARNLTGLRPVWITLALSSFVGCWYAYFWLNAAIFWAIMSSIVLVVALILAFLLPAYVRKKAHYYAESFFGAVIAISTSQSR</sequence>
<comment type="caution">
    <text evidence="2">The sequence shown here is derived from an EMBL/GenBank/DDBJ whole genome shotgun (WGS) entry which is preliminary data.</text>
</comment>
<feature type="transmembrane region" description="Helical" evidence="1">
    <location>
        <begin position="21"/>
        <end position="40"/>
    </location>
</feature>
<reference evidence="2" key="1">
    <citation type="journal article" date="2015" name="Nature">
        <title>Complex archaea that bridge the gap between prokaryotes and eukaryotes.</title>
        <authorList>
            <person name="Spang A."/>
            <person name="Saw J.H."/>
            <person name="Jorgensen S.L."/>
            <person name="Zaremba-Niedzwiedzka K."/>
            <person name="Martijn J."/>
            <person name="Lind A.E."/>
            <person name="van Eijk R."/>
            <person name="Schleper C."/>
            <person name="Guy L."/>
            <person name="Ettema T.J."/>
        </authorList>
    </citation>
    <scope>NUCLEOTIDE SEQUENCE</scope>
</reference>
<protein>
    <submittedName>
        <fullName evidence="2">Uncharacterized protein</fullName>
    </submittedName>
</protein>
<dbReference type="AlphaFoldDB" id="A0A0F9I012"/>
<feature type="transmembrane region" description="Helical" evidence="1">
    <location>
        <begin position="174"/>
        <end position="191"/>
    </location>
</feature>
<keyword evidence="1" id="KW-0472">Membrane</keyword>